<evidence type="ECO:0000313" key="2">
    <source>
        <dbReference type="EMBL" id="MEE6187856.1"/>
    </source>
</evidence>
<proteinExistence type="predicted"/>
<dbReference type="Gene3D" id="1.50.10.10">
    <property type="match status" value="1"/>
</dbReference>
<dbReference type="Gene3D" id="2.70.98.50">
    <property type="entry name" value="putative glycoside hydrolase family protein from bacillus halodurans"/>
    <property type="match status" value="1"/>
</dbReference>
<dbReference type="InterPro" id="IPR012341">
    <property type="entry name" value="6hp_glycosidase-like_sf"/>
</dbReference>
<sequence>MKILKRITNFISFLPHLLDMGKVCLLPLALLFHSFAHSQVLPDSYNIVWTSQSNNASESMPVGGGDIGCNVWVENNDLLMYFSKSGSFDENNTFLKSGRIRLRFHPNPFNNASFKQELILKDGYIKIEAADNNIRLQLKIWVDVKHPVIHIQSQSSKPLKAELLYENWRYTDRLQTGKENNANSWKWAKHVDVVTKKDEIHYENEGIVFYHRNSGADVFDATVTQQGLDSVKSQLFNPLKNLTSGGFIKAPQFIQGYVDSGIYVNTPYKSYSLISKAPQKHHSIEIFLYNEQTETLKQWKDAVYRLAKSYRSNHQQTIRWWNHFWERSFIVIDTSQSNTESWQVGRNYQLFRYMLGCNAYGSYPTKFNGGLFTVDPVFTDSTIKGTPDHRNWGGGTFTAQNQRLVYWPMLKSGDIDMMKPQFDFYNRILPTAILRTKIYWGHKGANFNEQIENFGLPNPTEYGWKRPADFDPGIEYNAWLEYEWDTVLEFCMMILQTHFYTGNDIGDYIALIKNALVFFDEHYQYRGKLRSNKPLDENNYLILYPGSGAETFKLTYNASATIAALKAVTTALLATGTKYLTSEGKQYFEKFLSRIPPLPFMSYNGKPTIAPARLWARVNNTESPQLYPVFPWGLYGIGRSGLDTAINTYHLDSFALKFRSHIGWKQDNIFAARLGLTEEAQRLTTLKLKDSGRRFPAFWGPGFDWVPDHNWGGSGMIGLQEMLLQTVDDTIYLFPAWPKEWDVHFKLHAPKQTTVEATLKNGKITSLIVLPKEREKDIKILLQ</sequence>
<gene>
    <name evidence="2" type="ORF">V2H41_11290</name>
</gene>
<organism evidence="2 3">
    <name type="scientific">Niabella digestorum</name>
    <dbReference type="NCBI Taxonomy" id="3117701"/>
    <lineage>
        <taxon>Bacteria</taxon>
        <taxon>Pseudomonadati</taxon>
        <taxon>Bacteroidota</taxon>
        <taxon>Chitinophagia</taxon>
        <taxon>Chitinophagales</taxon>
        <taxon>Chitinophagaceae</taxon>
        <taxon>Niabella</taxon>
    </lineage>
</organism>
<dbReference type="InterPro" id="IPR013780">
    <property type="entry name" value="Glyco_hydro_b"/>
</dbReference>
<dbReference type="Pfam" id="PF18961">
    <property type="entry name" value="DUF5703_N"/>
    <property type="match status" value="1"/>
</dbReference>
<dbReference type="Gene3D" id="2.60.40.1180">
    <property type="entry name" value="Golgi alpha-mannosidase II"/>
    <property type="match status" value="1"/>
</dbReference>
<evidence type="ECO:0000259" key="1">
    <source>
        <dbReference type="Pfam" id="PF18961"/>
    </source>
</evidence>
<feature type="domain" description="DUF5703" evidence="1">
    <location>
        <begin position="48"/>
        <end position="330"/>
    </location>
</feature>
<reference evidence="2 3" key="1">
    <citation type="submission" date="2024-01" db="EMBL/GenBank/DDBJ databases">
        <title>Niabella digestum sp. nov., isolated from waste digestion system.</title>
        <authorList>
            <person name="Zhang L."/>
        </authorList>
    </citation>
    <scope>NUCLEOTIDE SEQUENCE [LARGE SCALE GENOMIC DNA]</scope>
    <source>
        <strain evidence="2 3">A18</strain>
    </source>
</reference>
<name>A0ABU7RIM7_9BACT</name>
<evidence type="ECO:0000313" key="3">
    <source>
        <dbReference type="Proteomes" id="UP001357452"/>
    </source>
</evidence>
<keyword evidence="3" id="KW-1185">Reference proteome</keyword>
<dbReference type="SUPFAM" id="SSF48208">
    <property type="entry name" value="Six-hairpin glycosidases"/>
    <property type="match status" value="1"/>
</dbReference>
<dbReference type="RefSeq" id="WP_330975263.1">
    <property type="nucleotide sequence ID" value="NZ_JAZGLY010000006.1"/>
</dbReference>
<dbReference type="InterPro" id="IPR043757">
    <property type="entry name" value="DUF5703_N"/>
</dbReference>
<dbReference type="EMBL" id="JAZGLY010000006">
    <property type="protein sequence ID" value="MEE6187856.1"/>
    <property type="molecule type" value="Genomic_DNA"/>
</dbReference>
<dbReference type="Proteomes" id="UP001357452">
    <property type="component" value="Unassembled WGS sequence"/>
</dbReference>
<comment type="caution">
    <text evidence="2">The sequence shown here is derived from an EMBL/GenBank/DDBJ whole genome shotgun (WGS) entry which is preliminary data.</text>
</comment>
<accession>A0ABU7RIM7</accession>
<protein>
    <submittedName>
        <fullName evidence="2">DUF5703 domain-containing protein</fullName>
    </submittedName>
</protein>
<dbReference type="InterPro" id="IPR008928">
    <property type="entry name" value="6-hairpin_glycosidase_sf"/>
</dbReference>